<dbReference type="VEuPathDB" id="FungiDB:SCODWIG_00181"/>
<keyword evidence="4" id="KW-1185">Reference proteome</keyword>
<feature type="transmembrane region" description="Helical" evidence="2">
    <location>
        <begin position="114"/>
        <end position="133"/>
    </location>
</feature>
<feature type="transmembrane region" description="Helical" evidence="2">
    <location>
        <begin position="70"/>
        <end position="94"/>
    </location>
</feature>
<dbReference type="EMBL" id="UFAJ01000012">
    <property type="protein sequence ID" value="SSD58420.1"/>
    <property type="molecule type" value="Genomic_DNA"/>
</dbReference>
<evidence type="ECO:0000256" key="2">
    <source>
        <dbReference type="SAM" id="Phobius"/>
    </source>
</evidence>
<protein>
    <submittedName>
        <fullName evidence="3">Uncharacterized protein</fullName>
    </submittedName>
</protein>
<evidence type="ECO:0000313" key="3">
    <source>
        <dbReference type="EMBL" id="SSD58420.1"/>
    </source>
</evidence>
<sequence length="161" mass="17699">MNNIYDASSSYLPGAGVGSSLSSSTDTRVQSEYKPNEERVFGPAFDSVNKNPGKKILKKKTEIRSNGPTLGIFISAMSIVLSAALIFLLGVNIVIQWRTISTTNNRGTIRKVSFIILSFLGIGFLISLNVLLFKKLNQIAMKKKTKYGLLPTEESFEMDEA</sequence>
<accession>A0A376B2R3</accession>
<name>A0A376B2R3_9ASCO</name>
<evidence type="ECO:0000313" key="4">
    <source>
        <dbReference type="Proteomes" id="UP000262825"/>
    </source>
</evidence>
<reference evidence="4" key="1">
    <citation type="submission" date="2018-06" db="EMBL/GenBank/DDBJ databases">
        <authorList>
            <person name="Guldener U."/>
        </authorList>
    </citation>
    <scope>NUCLEOTIDE SEQUENCE [LARGE SCALE GENOMIC DNA]</scope>
    <source>
        <strain evidence="4">UTAD17</strain>
    </source>
</reference>
<dbReference type="Proteomes" id="UP000262825">
    <property type="component" value="Unassembled WGS sequence"/>
</dbReference>
<proteinExistence type="predicted"/>
<keyword evidence="2" id="KW-0812">Transmembrane</keyword>
<dbReference type="AlphaFoldDB" id="A0A376B2R3"/>
<gene>
    <name evidence="3" type="ORF">SCODWIG_00181</name>
</gene>
<feature type="compositionally biased region" description="Polar residues" evidence="1">
    <location>
        <begin position="19"/>
        <end position="28"/>
    </location>
</feature>
<keyword evidence="2" id="KW-0472">Membrane</keyword>
<feature type="region of interest" description="Disordered" evidence="1">
    <location>
        <begin position="16"/>
        <end position="35"/>
    </location>
</feature>
<organism evidence="3 4">
    <name type="scientific">Saccharomycodes ludwigii</name>
    <dbReference type="NCBI Taxonomy" id="36035"/>
    <lineage>
        <taxon>Eukaryota</taxon>
        <taxon>Fungi</taxon>
        <taxon>Dikarya</taxon>
        <taxon>Ascomycota</taxon>
        <taxon>Saccharomycotina</taxon>
        <taxon>Saccharomycetes</taxon>
        <taxon>Saccharomycodales</taxon>
        <taxon>Saccharomycodaceae</taxon>
        <taxon>Saccharomycodes</taxon>
    </lineage>
</organism>
<evidence type="ECO:0000256" key="1">
    <source>
        <dbReference type="SAM" id="MobiDB-lite"/>
    </source>
</evidence>
<keyword evidence="2" id="KW-1133">Transmembrane helix</keyword>